<comment type="caution">
    <text evidence="9">The sequence shown here is derived from an EMBL/GenBank/DDBJ whole genome shotgun (WGS) entry which is preliminary data.</text>
</comment>
<evidence type="ECO:0000256" key="1">
    <source>
        <dbReference type="ARBA" id="ARBA00022598"/>
    </source>
</evidence>
<sequence>MSIGSTGLIRRAGTLPPRRYLLVPPEPTPNGRLHLGHIAGPFLRMDMLSRFVRMRGDLPTTITGSDVYEPYMTLKAVVEGRAERELAAEYHTLIAEDLAAMDIGLDVFINPAEQPWRAAFEEEVAGCLRRLRERGAVTTLRERVPYSPSARRFAVGPWLAGRCPDCGAGAGSYFCEVCGGHFRPENLRDPRGTNGTSPLEWREITSLFLRPADPEELAARMADIGVPARYQETVRRYLSREGGMVRASAPESWGIPLDRADPGVPRTLFPYAGIFMFARLVGAVHGSVSGTGVNAFDPGADVVTVTSLGVDNVIPTLVCIVGTSLLHGDMKTYDRTLINEFYALEGEKFSTSRGHVIGAVDIARTPGIDVDAVRYFLAGTRLEERRDSMEPESFVETVNVRLAGGLTPLLEAARRSLAEIAAPEPITDGQLARLEVLLARQQSALDGPVVSTSEAVEAFDLWWQSVADLEQSAYWWLKGVSVLGCPIVPRLSRRIWEVLGGAGEPDLKAFLDPTRPREAGSPLGFGTIRIGDLLPVLPASSRYALA</sequence>
<dbReference type="Proteomes" id="UP000253094">
    <property type="component" value="Unassembled WGS sequence"/>
</dbReference>
<evidence type="ECO:0000259" key="8">
    <source>
        <dbReference type="Pfam" id="PF09334"/>
    </source>
</evidence>
<dbReference type="PANTHER" id="PTHR45765:SF1">
    <property type="entry name" value="METHIONINE--TRNA LIGASE, CYTOPLASMIC"/>
    <property type="match status" value="1"/>
</dbReference>
<dbReference type="GO" id="GO:0006431">
    <property type="term" value="P:methionyl-tRNA aminoacylation"/>
    <property type="evidence" value="ECO:0007669"/>
    <property type="project" value="TreeGrafter"/>
</dbReference>
<keyword evidence="10" id="KW-1185">Reference proteome</keyword>
<dbReference type="InterPro" id="IPR015413">
    <property type="entry name" value="Methionyl/Leucyl_tRNA_Synth"/>
</dbReference>
<evidence type="ECO:0000256" key="5">
    <source>
        <dbReference type="ARBA" id="ARBA00023146"/>
    </source>
</evidence>
<evidence type="ECO:0000313" key="10">
    <source>
        <dbReference type="Proteomes" id="UP000253094"/>
    </source>
</evidence>
<protein>
    <recommendedName>
        <fullName evidence="8">Methionyl/Leucyl tRNA synthetase domain-containing protein</fullName>
    </recommendedName>
</protein>
<dbReference type="InterPro" id="IPR014729">
    <property type="entry name" value="Rossmann-like_a/b/a_fold"/>
</dbReference>
<dbReference type="InterPro" id="IPR023458">
    <property type="entry name" value="Met-tRNA_ligase_1"/>
</dbReference>
<dbReference type="InterPro" id="IPR029038">
    <property type="entry name" value="MetRS_Zn"/>
</dbReference>
<evidence type="ECO:0000256" key="7">
    <source>
        <dbReference type="RuleBase" id="RU363039"/>
    </source>
</evidence>
<dbReference type="AlphaFoldDB" id="A0A367FPD6"/>
<evidence type="ECO:0000256" key="2">
    <source>
        <dbReference type="ARBA" id="ARBA00022741"/>
    </source>
</evidence>
<dbReference type="GO" id="GO:0005829">
    <property type="term" value="C:cytosol"/>
    <property type="evidence" value="ECO:0007669"/>
    <property type="project" value="TreeGrafter"/>
</dbReference>
<dbReference type="GO" id="GO:0005524">
    <property type="term" value="F:ATP binding"/>
    <property type="evidence" value="ECO:0007669"/>
    <property type="project" value="UniProtKB-KW"/>
</dbReference>
<keyword evidence="3 7" id="KW-0067">ATP-binding</keyword>
<dbReference type="Gene3D" id="3.40.50.620">
    <property type="entry name" value="HUPs"/>
    <property type="match status" value="1"/>
</dbReference>
<dbReference type="PROSITE" id="PS00178">
    <property type="entry name" value="AA_TRNA_LIGASE_I"/>
    <property type="match status" value="1"/>
</dbReference>
<dbReference type="SUPFAM" id="SSF52374">
    <property type="entry name" value="Nucleotidylyl transferase"/>
    <property type="match status" value="1"/>
</dbReference>
<dbReference type="Pfam" id="PF09334">
    <property type="entry name" value="tRNA-synt_1g"/>
    <property type="match status" value="2"/>
</dbReference>
<dbReference type="EMBL" id="QOIL01000003">
    <property type="protein sequence ID" value="RCG32263.1"/>
    <property type="molecule type" value="Genomic_DNA"/>
</dbReference>
<dbReference type="OrthoDB" id="9810191at2"/>
<name>A0A367FPD6_9ACTN</name>
<evidence type="ECO:0000256" key="6">
    <source>
        <dbReference type="ARBA" id="ARBA00047364"/>
    </source>
</evidence>
<keyword evidence="5 7" id="KW-0030">Aminoacyl-tRNA synthetase</keyword>
<accession>A0A367FPD6</accession>
<evidence type="ECO:0000256" key="4">
    <source>
        <dbReference type="ARBA" id="ARBA00022917"/>
    </source>
</evidence>
<proteinExistence type="inferred from homology"/>
<organism evidence="9 10">
    <name type="scientific">Sphaerisporangium album</name>
    <dbReference type="NCBI Taxonomy" id="509200"/>
    <lineage>
        <taxon>Bacteria</taxon>
        <taxon>Bacillati</taxon>
        <taxon>Actinomycetota</taxon>
        <taxon>Actinomycetes</taxon>
        <taxon>Streptosporangiales</taxon>
        <taxon>Streptosporangiaceae</taxon>
        <taxon>Sphaerisporangium</taxon>
    </lineage>
</organism>
<evidence type="ECO:0000313" key="9">
    <source>
        <dbReference type="EMBL" id="RCG32263.1"/>
    </source>
</evidence>
<feature type="domain" description="Methionyl/Leucyl tRNA synthetase" evidence="8">
    <location>
        <begin position="27"/>
        <end position="257"/>
    </location>
</feature>
<dbReference type="PANTHER" id="PTHR45765">
    <property type="entry name" value="METHIONINE--TRNA LIGASE"/>
    <property type="match status" value="1"/>
</dbReference>
<keyword evidence="1 7" id="KW-0436">Ligase</keyword>
<dbReference type="Gene3D" id="2.20.28.20">
    <property type="entry name" value="Methionyl-tRNA synthetase, Zn-domain"/>
    <property type="match status" value="1"/>
</dbReference>
<dbReference type="GO" id="GO:0004825">
    <property type="term" value="F:methionine-tRNA ligase activity"/>
    <property type="evidence" value="ECO:0007669"/>
    <property type="project" value="UniProtKB-EC"/>
</dbReference>
<reference evidence="9 10" key="1">
    <citation type="submission" date="2018-06" db="EMBL/GenBank/DDBJ databases">
        <title>Sphaerisporangium craniellae sp. nov., isolated from a marine sponge in the South China Sea.</title>
        <authorList>
            <person name="Li L."/>
        </authorList>
    </citation>
    <scope>NUCLEOTIDE SEQUENCE [LARGE SCALE GENOMIC DNA]</scope>
    <source>
        <strain evidence="9 10">CCTCC AA 208026</strain>
    </source>
</reference>
<dbReference type="InterPro" id="IPR001412">
    <property type="entry name" value="aa-tRNA-synth_I_CS"/>
</dbReference>
<comment type="catalytic activity">
    <reaction evidence="6">
        <text>tRNA(Met) + L-methionine + ATP = L-methionyl-tRNA(Met) + AMP + diphosphate</text>
        <dbReference type="Rhea" id="RHEA:13481"/>
        <dbReference type="Rhea" id="RHEA-COMP:9667"/>
        <dbReference type="Rhea" id="RHEA-COMP:9698"/>
        <dbReference type="ChEBI" id="CHEBI:30616"/>
        <dbReference type="ChEBI" id="CHEBI:33019"/>
        <dbReference type="ChEBI" id="CHEBI:57844"/>
        <dbReference type="ChEBI" id="CHEBI:78442"/>
        <dbReference type="ChEBI" id="CHEBI:78530"/>
        <dbReference type="ChEBI" id="CHEBI:456215"/>
        <dbReference type="EC" id="6.1.1.10"/>
    </reaction>
</comment>
<keyword evidence="2 7" id="KW-0547">Nucleotide-binding</keyword>
<dbReference type="RefSeq" id="WP_114027878.1">
    <property type="nucleotide sequence ID" value="NZ_QOIL01000003.1"/>
</dbReference>
<evidence type="ECO:0000256" key="3">
    <source>
        <dbReference type="ARBA" id="ARBA00022840"/>
    </source>
</evidence>
<keyword evidence="4 7" id="KW-0648">Protein biosynthesis</keyword>
<comment type="similarity">
    <text evidence="7">Belongs to the class-I aminoacyl-tRNA synthetase family.</text>
</comment>
<gene>
    <name evidence="9" type="ORF">DQ384_07115</name>
</gene>
<feature type="domain" description="Methionyl/Leucyl tRNA synthetase" evidence="8">
    <location>
        <begin position="323"/>
        <end position="409"/>
    </location>
</feature>